<evidence type="ECO:0000313" key="2">
    <source>
        <dbReference type="WBParaSite" id="RSKR_0001045400.1"/>
    </source>
</evidence>
<organism evidence="1 2">
    <name type="scientific">Rhabditophanes sp. KR3021</name>
    <dbReference type="NCBI Taxonomy" id="114890"/>
    <lineage>
        <taxon>Eukaryota</taxon>
        <taxon>Metazoa</taxon>
        <taxon>Ecdysozoa</taxon>
        <taxon>Nematoda</taxon>
        <taxon>Chromadorea</taxon>
        <taxon>Rhabditida</taxon>
        <taxon>Tylenchina</taxon>
        <taxon>Panagrolaimomorpha</taxon>
        <taxon>Strongyloidoidea</taxon>
        <taxon>Alloionematidae</taxon>
        <taxon>Rhabditophanes</taxon>
    </lineage>
</organism>
<protein>
    <submittedName>
        <fullName evidence="2">RING-type domain-containing protein</fullName>
    </submittedName>
</protein>
<evidence type="ECO:0000313" key="1">
    <source>
        <dbReference type="Proteomes" id="UP000095286"/>
    </source>
</evidence>
<accession>A0AC35UEC7</accession>
<dbReference type="Proteomes" id="UP000095286">
    <property type="component" value="Unplaced"/>
</dbReference>
<sequence>MENYLSSTGAGVKHCPAVHILSDGARTNVSKMGNNVTNGTPFSLQEDVERFAEQLVTSERMTLGNVVLISRLKETKFCESVWEPNNGLIKVVVDKMRNLINEKSTFGIDFNIRTKFAAIREDRIMVDVYGEVTGCQTTPRRIEINEIDDWSIPVMNIHAKYHADRDSLVEWLNVGRREMDISNCKDIWVYLIEVLKTDETSPDPTLIKSGGFYFVDVPDYQSLPLMNNVVLNMWGNMKESFLSELDLRNGQYTCPLAQVLKMLWEKKCTLSMWLELSKGHEYHELLKVVEMSSLVVMEPKSMIISLECHLESIEKVKRLKGERNPNYPHRMMLKGEAMAKAKCAMELQVECSKIEGVRDDLRRQNEELEQRLLQDKRKRELLIAEKMKLLELIERKTISNAQIEMQIKEKKVAEAEGIAELKELNAKTVSEVHRKEKIEVMVKEYRCLQDACHEERQSNEKILQENAAKATGLMKKLAVKIDSKVKSLNTERQKEINCLLELTNKSSDLIKGSSLDLDGDENYCEIVKSNELFGAAREETDAMNLEGTRIACESELVENLSNIHAAADVWDKMLENAKVEMSSSERFEVLKDRNLFNLQTIYETLTVSEVEINEVFQKVEEFKEAAKIITDEKMPKLGNNYL</sequence>
<dbReference type="WBParaSite" id="RSKR_0001045400.1">
    <property type="protein sequence ID" value="RSKR_0001045400.1"/>
    <property type="gene ID" value="RSKR_0001045400"/>
</dbReference>
<reference evidence="2" key="1">
    <citation type="submission" date="2016-11" db="UniProtKB">
        <authorList>
            <consortium name="WormBaseParasite"/>
        </authorList>
    </citation>
    <scope>IDENTIFICATION</scope>
    <source>
        <strain evidence="2">KR3021</strain>
    </source>
</reference>
<proteinExistence type="predicted"/>
<name>A0AC35UEC7_9BILA</name>